<gene>
    <name evidence="4" type="primary">mer</name>
    <name evidence="6" type="ORF">GACE_0389</name>
</gene>
<evidence type="ECO:0000313" key="7">
    <source>
        <dbReference type="Proteomes" id="UP000030624"/>
    </source>
</evidence>
<dbReference type="HAMAP" id="MF_01091">
    <property type="entry name" value="F420_mer"/>
    <property type="match status" value="1"/>
</dbReference>
<dbReference type="GO" id="GO:0006089">
    <property type="term" value="P:lactate metabolic process"/>
    <property type="evidence" value="ECO:0007669"/>
    <property type="project" value="UniProtKB-UniRule"/>
</dbReference>
<accession>A0A0A7GET7</accession>
<dbReference type="STRING" id="565033.GACE_0389"/>
<comment type="function">
    <text evidence="4">Catalyzes the oxidation of methyl-H(4)MPT to methylene-H(4)MPT.</text>
</comment>
<dbReference type="Pfam" id="PF00296">
    <property type="entry name" value="Bac_luciferase"/>
    <property type="match status" value="1"/>
</dbReference>
<proteinExistence type="inferred from homology"/>
<dbReference type="HOGENOM" id="CLU_027853_5_3_2"/>
<dbReference type="Proteomes" id="UP000030624">
    <property type="component" value="Chromosome"/>
</dbReference>
<dbReference type="KEGG" id="gac:GACE_0389"/>
<dbReference type="EC" id="1.5.98.2" evidence="4"/>
<dbReference type="InterPro" id="IPR036661">
    <property type="entry name" value="Luciferase-like_sf"/>
</dbReference>
<name>A0A0A7GET7_GEOAI</name>
<dbReference type="GeneID" id="24796993"/>
<dbReference type="AlphaFoldDB" id="A0A0A7GET7"/>
<dbReference type="EMBL" id="CP009552">
    <property type="protein sequence ID" value="AIY89447.1"/>
    <property type="molecule type" value="Genomic_DNA"/>
</dbReference>
<sequence>MKFGIEFVPNMKYYELEYYVKLAEDSGFEYTWITDHYNNRNVYSMLTILALKTNSIKLGPGVTNPYHISPALTASAIATVNELSNGRAVLGIGAGDKVTFDRIGISWKKPLRRMREAVEIIRALHSGKPVNYDGEIFKFNGARMDFKAGNIPIYIGAQGPKMLQLAAELGDGVLINASHPRDFEAARENIDAGLDKAGKSRDQFDTVAYASMSVDKDAEKAKNAAKIVVAFIVAGSPDVIFERHGISMDDVNKVREALNNAFTKGDWPGVSKAVTDEMIESFSISGSPDMVIERIRELSKSGVTQVVAGSPIGPDKKKSIKLIGKEIIPAFKE</sequence>
<dbReference type="Gene3D" id="3.20.20.30">
    <property type="entry name" value="Luciferase-like domain"/>
    <property type="match status" value="1"/>
</dbReference>
<reference evidence="6 7" key="1">
    <citation type="journal article" date="2015" name="Appl. Environ. Microbiol.">
        <title>The Geoglobus acetivorans genome: Fe(III) reduction, acetate utilization, autotrophic growth, and degradation of aromatic compounds in a hyperthermophilic archaeon.</title>
        <authorList>
            <person name="Mardanov A.V."/>
            <person name="Slododkina G.B."/>
            <person name="Slobodkin A.I."/>
            <person name="Beletsky A.V."/>
            <person name="Gavrilov S.N."/>
            <person name="Kublanov I.V."/>
            <person name="Bonch-Osmolovskaya E.A."/>
            <person name="Skryabin K.G."/>
            <person name="Ravin N.V."/>
        </authorList>
    </citation>
    <scope>NUCLEOTIDE SEQUENCE [LARGE SCALE GENOMIC DNA]</scope>
    <source>
        <strain evidence="6 7">SBH6</strain>
    </source>
</reference>
<dbReference type="CDD" id="cd01097">
    <property type="entry name" value="Tetrahydromethanopterin_reductase"/>
    <property type="match status" value="1"/>
</dbReference>
<evidence type="ECO:0000256" key="2">
    <source>
        <dbReference type="ARBA" id="ARBA00022563"/>
    </source>
</evidence>
<dbReference type="PANTHER" id="PTHR43244">
    <property type="match status" value="1"/>
</dbReference>
<dbReference type="GO" id="GO:0016705">
    <property type="term" value="F:oxidoreductase activity, acting on paired donors, with incorporation or reduction of molecular oxygen"/>
    <property type="evidence" value="ECO:0007669"/>
    <property type="project" value="InterPro"/>
</dbReference>
<feature type="domain" description="Luciferase-like" evidence="5">
    <location>
        <begin position="15"/>
        <end position="305"/>
    </location>
</feature>
<protein>
    <recommendedName>
        <fullName evidence="4">5,10-methylenetetrahydromethanopterin reductase</fullName>
        <ecNumber evidence="4">1.5.98.2</ecNumber>
    </recommendedName>
    <alternativeName>
        <fullName evidence="4">Coenzyme F420-dependent N(5),N(10)-methylenetetrahydromethanopterin reductase</fullName>
    </alternativeName>
    <alternativeName>
        <fullName evidence="4">Methylene-H(4)MPT reductase</fullName>
    </alternativeName>
</protein>
<evidence type="ECO:0000313" key="6">
    <source>
        <dbReference type="EMBL" id="AIY89447.1"/>
    </source>
</evidence>
<dbReference type="RefSeq" id="WP_048090709.1">
    <property type="nucleotide sequence ID" value="NZ_CP009552.1"/>
</dbReference>
<dbReference type="InterPro" id="IPR050564">
    <property type="entry name" value="F420-G6PD/mer"/>
</dbReference>
<evidence type="ECO:0000256" key="1">
    <source>
        <dbReference type="ARBA" id="ARBA00022490"/>
    </source>
</evidence>
<dbReference type="PANTHER" id="PTHR43244:SF1">
    <property type="entry name" value="5,10-METHYLENETETRAHYDROMETHANOPTERIN REDUCTASE"/>
    <property type="match status" value="1"/>
</dbReference>
<comment type="subcellular location">
    <subcellularLocation>
        <location evidence="4">Cytoplasm</location>
    </subcellularLocation>
</comment>
<keyword evidence="2 4" id="KW-0554">One-carbon metabolism</keyword>
<keyword evidence="1 4" id="KW-0963">Cytoplasm</keyword>
<dbReference type="InterPro" id="IPR019946">
    <property type="entry name" value="MeH4methanopterin_reductase"/>
</dbReference>
<evidence type="ECO:0000259" key="5">
    <source>
        <dbReference type="Pfam" id="PF00296"/>
    </source>
</evidence>
<dbReference type="SUPFAM" id="SSF51679">
    <property type="entry name" value="Bacterial luciferase-like"/>
    <property type="match status" value="1"/>
</dbReference>
<dbReference type="UniPathway" id="UPA00701"/>
<comment type="similarity">
    <text evidence="4">Belongs to the mer family.</text>
</comment>
<dbReference type="NCBIfam" id="NF002619">
    <property type="entry name" value="PRK02271.1"/>
    <property type="match status" value="1"/>
</dbReference>
<dbReference type="GO" id="GO:0005737">
    <property type="term" value="C:cytoplasm"/>
    <property type="evidence" value="ECO:0007669"/>
    <property type="project" value="UniProtKB-SubCell"/>
</dbReference>
<keyword evidence="3 4" id="KW-0560">Oxidoreductase</keyword>
<evidence type="ECO:0000256" key="4">
    <source>
        <dbReference type="HAMAP-Rule" id="MF_01091"/>
    </source>
</evidence>
<comment type="catalytic activity">
    <reaction evidence="4">
        <text>5-methyl-5,6,7,8-tetrahydromethanopterin + oxidized coenzyme F420-(gamma-L-Glu)(n) + H(+) = 5,10-methylenetetrahydromethanopterin + reduced coenzyme F420-(gamma-L-Glu)(n)</text>
        <dbReference type="Rhea" id="RHEA:21144"/>
        <dbReference type="Rhea" id="RHEA-COMP:12939"/>
        <dbReference type="Rhea" id="RHEA-COMP:14378"/>
        <dbReference type="ChEBI" id="CHEBI:15378"/>
        <dbReference type="ChEBI" id="CHEBI:57818"/>
        <dbReference type="ChEBI" id="CHEBI:58116"/>
        <dbReference type="ChEBI" id="CHEBI:133980"/>
        <dbReference type="ChEBI" id="CHEBI:139511"/>
        <dbReference type="EC" id="1.5.98.2"/>
    </reaction>
</comment>
<organism evidence="6 7">
    <name type="scientific">Geoglobus acetivorans</name>
    <dbReference type="NCBI Taxonomy" id="565033"/>
    <lineage>
        <taxon>Archaea</taxon>
        <taxon>Methanobacteriati</taxon>
        <taxon>Methanobacteriota</taxon>
        <taxon>Archaeoglobi</taxon>
        <taxon>Archaeoglobales</taxon>
        <taxon>Archaeoglobaceae</taxon>
        <taxon>Geoglobus</taxon>
    </lineage>
</organism>
<dbReference type="GO" id="GO:0018537">
    <property type="term" value="F:coenzyme F420-dependent N5,N10-methenyltetrahydromethanopterin reductase activity"/>
    <property type="evidence" value="ECO:0007669"/>
    <property type="project" value="UniProtKB-UniRule"/>
</dbReference>
<dbReference type="eggNOG" id="arCOG02410">
    <property type="taxonomic scope" value="Archaea"/>
</dbReference>
<comment type="pathway">
    <text evidence="4">Metabolic intermediate metabolism; lactate oxidation.</text>
</comment>
<dbReference type="GO" id="GO:0006730">
    <property type="term" value="P:one-carbon metabolic process"/>
    <property type="evidence" value="ECO:0007669"/>
    <property type="project" value="UniProtKB-UniRule"/>
</dbReference>
<dbReference type="NCBIfam" id="TIGR03555">
    <property type="entry name" value="F420_mer"/>
    <property type="match status" value="1"/>
</dbReference>
<dbReference type="InterPro" id="IPR011251">
    <property type="entry name" value="Luciferase-like_dom"/>
</dbReference>
<evidence type="ECO:0000256" key="3">
    <source>
        <dbReference type="ARBA" id="ARBA00023002"/>
    </source>
</evidence>